<name>A0A9W8QHW0_AKAMU</name>
<keyword evidence="3" id="KW-1185">Reference proteome</keyword>
<feature type="signal peptide" evidence="1">
    <location>
        <begin position="1"/>
        <end position="18"/>
    </location>
</feature>
<proteinExistence type="predicted"/>
<dbReference type="EMBL" id="JAJHUN010000006">
    <property type="protein sequence ID" value="KAJ4158248.1"/>
    <property type="molecule type" value="Genomic_DNA"/>
</dbReference>
<dbReference type="Proteomes" id="UP001144673">
    <property type="component" value="Unassembled WGS sequence"/>
</dbReference>
<evidence type="ECO:0000256" key="1">
    <source>
        <dbReference type="SAM" id="SignalP"/>
    </source>
</evidence>
<dbReference type="AlphaFoldDB" id="A0A9W8QHW0"/>
<comment type="caution">
    <text evidence="2">The sequence shown here is derived from an EMBL/GenBank/DDBJ whole genome shotgun (WGS) entry which is preliminary data.</text>
</comment>
<dbReference type="RefSeq" id="XP_056056615.1">
    <property type="nucleotide sequence ID" value="XM_056202010.1"/>
</dbReference>
<evidence type="ECO:0000313" key="3">
    <source>
        <dbReference type="Proteomes" id="UP001144673"/>
    </source>
</evidence>
<dbReference type="GeneID" id="80895940"/>
<keyword evidence="1" id="KW-0732">Signal</keyword>
<feature type="chain" id="PRO_5040893658" evidence="1">
    <location>
        <begin position="19"/>
        <end position="282"/>
    </location>
</feature>
<sequence>MRTTSPLIGSMVIAGVLANASLFSRRQLSPANTATAPAATTTSIQDGGFMSNNVQPLNNDSSAYHLGYREEDFAQPCARCYNPKVPDLRQPFLDGLSRNPYARGRGYTAHEVAEIFSCPGYFENVYTIDANGTLMIAVISETPEGSVVLGPIFQKQPTGTNTTLKDRYFGRTSFINVYIGEESAPLSIKFVDPVLAKLVRTWQVPQVNFLSAESPLEISTFWSKLPGTPCFLKASARPSLRNSSIDRGLTVRVPARGKQVLLPRGEPCPWAHIGYLQPIFHS</sequence>
<protein>
    <submittedName>
        <fullName evidence="2">Uncharacterized protein</fullName>
    </submittedName>
</protein>
<organism evidence="2 3">
    <name type="scientific">Akanthomyces muscarius</name>
    <name type="common">Entomopathogenic fungus</name>
    <name type="synonym">Lecanicillium muscarium</name>
    <dbReference type="NCBI Taxonomy" id="2231603"/>
    <lineage>
        <taxon>Eukaryota</taxon>
        <taxon>Fungi</taxon>
        <taxon>Dikarya</taxon>
        <taxon>Ascomycota</taxon>
        <taxon>Pezizomycotina</taxon>
        <taxon>Sordariomycetes</taxon>
        <taxon>Hypocreomycetidae</taxon>
        <taxon>Hypocreales</taxon>
        <taxon>Cordycipitaceae</taxon>
        <taxon>Akanthomyces</taxon>
    </lineage>
</organism>
<reference evidence="2" key="1">
    <citation type="journal article" date="2023" name="Access Microbiol">
        <title>De-novo genome assembly for Akanthomyces muscarius, a biocontrol agent of insect agricultural pests.</title>
        <authorList>
            <person name="Erdos Z."/>
            <person name="Studholme D.J."/>
            <person name="Raymond B."/>
            <person name="Sharma M."/>
        </authorList>
    </citation>
    <scope>NUCLEOTIDE SEQUENCE</scope>
    <source>
        <strain evidence="2">Ve6</strain>
    </source>
</reference>
<evidence type="ECO:0000313" key="2">
    <source>
        <dbReference type="EMBL" id="KAJ4158248.1"/>
    </source>
</evidence>
<dbReference type="KEGG" id="amus:LMH87_008781"/>
<gene>
    <name evidence="2" type="ORF">LMH87_008781</name>
</gene>
<accession>A0A9W8QHW0</accession>